<gene>
    <name evidence="1" type="ORF">J2S43_008137</name>
</gene>
<dbReference type="EMBL" id="JAUSRA010000001">
    <property type="protein sequence ID" value="MDP9799625.1"/>
    <property type="molecule type" value="Genomic_DNA"/>
</dbReference>
<accession>A0ABT9N7E9</accession>
<organism evidence="1 2">
    <name type="scientific">Catenuloplanes nepalensis</name>
    <dbReference type="NCBI Taxonomy" id="587533"/>
    <lineage>
        <taxon>Bacteria</taxon>
        <taxon>Bacillati</taxon>
        <taxon>Actinomycetota</taxon>
        <taxon>Actinomycetes</taxon>
        <taxon>Micromonosporales</taxon>
        <taxon>Micromonosporaceae</taxon>
        <taxon>Catenuloplanes</taxon>
    </lineage>
</organism>
<comment type="caution">
    <text evidence="1">The sequence shown here is derived from an EMBL/GenBank/DDBJ whole genome shotgun (WGS) entry which is preliminary data.</text>
</comment>
<sequence>MTGHEVRPGERSWIVDRPLTAAREIGLTAPPTPEQLDGAAELFTCLERGGLERIAVPEPLRSQLIAHVTSTGTGTMKFEDAARVRRRPYRLEDRHNVGVETARFDAAAVRVAEDRGDFDAAIALVGPFGECFSDDLDRHEAHLWHVDLLGRAGRLAELEEMGRTDEHARRRLNRLLYRRGRAAALRRRALAGDRLAFYLLVGLHHARGRHAEARRAIMEIDPTGRYAIEAEPAFTAASR</sequence>
<keyword evidence="2" id="KW-1185">Reference proteome</keyword>
<proteinExistence type="predicted"/>
<dbReference type="RefSeq" id="WP_306838575.1">
    <property type="nucleotide sequence ID" value="NZ_JAUSRA010000001.1"/>
</dbReference>
<name>A0ABT9N7E9_9ACTN</name>
<dbReference type="Proteomes" id="UP001240984">
    <property type="component" value="Unassembled WGS sequence"/>
</dbReference>
<evidence type="ECO:0000313" key="2">
    <source>
        <dbReference type="Proteomes" id="UP001240984"/>
    </source>
</evidence>
<evidence type="ECO:0000313" key="1">
    <source>
        <dbReference type="EMBL" id="MDP9799625.1"/>
    </source>
</evidence>
<reference evidence="1 2" key="1">
    <citation type="submission" date="2023-07" db="EMBL/GenBank/DDBJ databases">
        <title>Sequencing the genomes of 1000 actinobacteria strains.</title>
        <authorList>
            <person name="Klenk H.-P."/>
        </authorList>
    </citation>
    <scope>NUCLEOTIDE SEQUENCE [LARGE SCALE GENOMIC DNA]</scope>
    <source>
        <strain evidence="1 2">DSM 44710</strain>
    </source>
</reference>
<protein>
    <submittedName>
        <fullName evidence="1">Uncharacterized protein</fullName>
    </submittedName>
</protein>